<sequence length="309" mass="34527">MTQMKLLATRIPGFTTPAPAASTKVKRRGEIPLEDVLTTAETIAEHFGGTGLQVNLSTGPAQPVSVLPPAADKTTVKREVSAHLEGFHAEIASLKDQSVNQEKRFQESIAKMEANLKQSFNQSVRDSPPHKDIVPAGEASNRHPQVQQNYLGNEAQQFIQLPAPVAGHYQEKLTDYPLLTGPLHDLIKSNAEWKWGNRQEDAFIELKHHLYLFVRREVRKRQNDGKVDLDETPPPSGKSSPPRKIQLDDDYSEEEPPEVEFVRIVDQSNNANSGVRKIPKTPKPQATCANPETRDSKRVGWTHREYLGT</sequence>
<gene>
    <name evidence="2" type="ORF">C8F04DRAFT_1178190</name>
</gene>
<feature type="compositionally biased region" description="Acidic residues" evidence="1">
    <location>
        <begin position="248"/>
        <end position="258"/>
    </location>
</feature>
<name>A0AAD6X9Q1_9AGAR</name>
<accession>A0AAD6X9Q1</accession>
<proteinExistence type="predicted"/>
<organism evidence="2 3">
    <name type="scientific">Mycena alexandri</name>
    <dbReference type="NCBI Taxonomy" id="1745969"/>
    <lineage>
        <taxon>Eukaryota</taxon>
        <taxon>Fungi</taxon>
        <taxon>Dikarya</taxon>
        <taxon>Basidiomycota</taxon>
        <taxon>Agaricomycotina</taxon>
        <taxon>Agaricomycetes</taxon>
        <taxon>Agaricomycetidae</taxon>
        <taxon>Agaricales</taxon>
        <taxon>Marasmiineae</taxon>
        <taxon>Mycenaceae</taxon>
        <taxon>Mycena</taxon>
    </lineage>
</organism>
<evidence type="ECO:0000256" key="1">
    <source>
        <dbReference type="SAM" id="MobiDB-lite"/>
    </source>
</evidence>
<evidence type="ECO:0000313" key="3">
    <source>
        <dbReference type="Proteomes" id="UP001218188"/>
    </source>
</evidence>
<dbReference type="EMBL" id="JARJCM010000023">
    <property type="protein sequence ID" value="KAJ7040086.1"/>
    <property type="molecule type" value="Genomic_DNA"/>
</dbReference>
<evidence type="ECO:0000313" key="2">
    <source>
        <dbReference type="EMBL" id="KAJ7040086.1"/>
    </source>
</evidence>
<feature type="compositionally biased region" description="Basic and acidic residues" evidence="1">
    <location>
        <begin position="292"/>
        <end position="309"/>
    </location>
</feature>
<dbReference type="AlphaFoldDB" id="A0AAD6X9Q1"/>
<dbReference type="Proteomes" id="UP001218188">
    <property type="component" value="Unassembled WGS sequence"/>
</dbReference>
<feature type="region of interest" description="Disordered" evidence="1">
    <location>
        <begin position="224"/>
        <end position="309"/>
    </location>
</feature>
<comment type="caution">
    <text evidence="2">The sequence shown here is derived from an EMBL/GenBank/DDBJ whole genome shotgun (WGS) entry which is preliminary data.</text>
</comment>
<keyword evidence="3" id="KW-1185">Reference proteome</keyword>
<protein>
    <submittedName>
        <fullName evidence="2">Uncharacterized protein</fullName>
    </submittedName>
</protein>
<reference evidence="2" key="1">
    <citation type="submission" date="2023-03" db="EMBL/GenBank/DDBJ databases">
        <title>Massive genome expansion in bonnet fungi (Mycena s.s.) driven by repeated elements and novel gene families across ecological guilds.</title>
        <authorList>
            <consortium name="Lawrence Berkeley National Laboratory"/>
            <person name="Harder C.B."/>
            <person name="Miyauchi S."/>
            <person name="Viragh M."/>
            <person name="Kuo A."/>
            <person name="Thoen E."/>
            <person name="Andreopoulos B."/>
            <person name="Lu D."/>
            <person name="Skrede I."/>
            <person name="Drula E."/>
            <person name="Henrissat B."/>
            <person name="Morin E."/>
            <person name="Kohler A."/>
            <person name="Barry K."/>
            <person name="LaButti K."/>
            <person name="Morin E."/>
            <person name="Salamov A."/>
            <person name="Lipzen A."/>
            <person name="Mereny Z."/>
            <person name="Hegedus B."/>
            <person name="Baldrian P."/>
            <person name="Stursova M."/>
            <person name="Weitz H."/>
            <person name="Taylor A."/>
            <person name="Grigoriev I.V."/>
            <person name="Nagy L.G."/>
            <person name="Martin F."/>
            <person name="Kauserud H."/>
        </authorList>
    </citation>
    <scope>NUCLEOTIDE SEQUENCE</scope>
    <source>
        <strain evidence="2">CBHHK200</strain>
    </source>
</reference>